<dbReference type="PROSITE" id="PS51257">
    <property type="entry name" value="PROKAR_LIPOPROTEIN"/>
    <property type="match status" value="1"/>
</dbReference>
<keyword evidence="3" id="KW-1185">Reference proteome</keyword>
<dbReference type="OrthoDB" id="1201186at2"/>
<dbReference type="HOGENOM" id="CLU_1903369_0_0_10"/>
<reference evidence="2 3" key="1">
    <citation type="submission" date="2011-04" db="EMBL/GenBank/DDBJ databases">
        <title>The Genome Sequence of Dysgonomonas mossii DSM 22836.</title>
        <authorList>
            <consortium name="The Broad Institute Genome Sequencing Platform"/>
            <person name="Earl A."/>
            <person name="Ward D."/>
            <person name="Feldgarden M."/>
            <person name="Gevers D."/>
            <person name="Pudlo N."/>
            <person name="Martens E."/>
            <person name="Allen-Vercoe E."/>
            <person name="Young S.K."/>
            <person name="Zeng Q."/>
            <person name="Gargeya S."/>
            <person name="Fitzgerald M."/>
            <person name="Haas B."/>
            <person name="Abouelleil A."/>
            <person name="Alvarado L."/>
            <person name="Arachchi H.M."/>
            <person name="Berlin A."/>
            <person name="Brown A."/>
            <person name="Chapman S.B."/>
            <person name="Chen Z."/>
            <person name="Dunbar C."/>
            <person name="Freedman E."/>
            <person name="Gearin G."/>
            <person name="Gellesch M."/>
            <person name="Goldberg J."/>
            <person name="Griggs A."/>
            <person name="Gujja S."/>
            <person name="Heiman D."/>
            <person name="Howarth C."/>
            <person name="Larson L."/>
            <person name="Lui A."/>
            <person name="MacDonald P.J.P."/>
            <person name="Mehta T."/>
            <person name="Montmayeur A."/>
            <person name="Murphy C."/>
            <person name="Neiman D."/>
            <person name="Pearson M."/>
            <person name="Priest M."/>
            <person name="Roberts A."/>
            <person name="Saif S."/>
            <person name="Shea T."/>
            <person name="Shenoy N."/>
            <person name="Sisk P."/>
            <person name="Stolte C."/>
            <person name="Sykes S."/>
            <person name="Yandava C."/>
            <person name="Wortman J."/>
            <person name="Nusbaum C."/>
            <person name="Birren B."/>
        </authorList>
    </citation>
    <scope>NUCLEOTIDE SEQUENCE [LARGE SCALE GENOMIC DNA]</scope>
    <source>
        <strain evidence="2 3">DSM 22836</strain>
    </source>
</reference>
<dbReference type="STRING" id="742767.HMPREF9456_03309"/>
<dbReference type="GeneID" id="78083904"/>
<evidence type="ECO:0000313" key="2">
    <source>
        <dbReference type="EMBL" id="EGK04698.1"/>
    </source>
</evidence>
<name>F8X500_9BACT</name>
<keyword evidence="1" id="KW-0732">Signal</keyword>
<evidence type="ECO:0000313" key="3">
    <source>
        <dbReference type="Proteomes" id="UP000006420"/>
    </source>
</evidence>
<sequence>MKKYILLFMLLPFFISCSSDENEPMQDYTSFTLENKSSVDLPNVVIGYLTDGRYKKIADLGNINKGEISNEIRIANSSIKEIYVFFDYSDYVAAIRADISFIVYENKLNKFVLPSGIKGIAITDKTDPAQYPQ</sequence>
<dbReference type="RefSeq" id="WP_006844676.1">
    <property type="nucleotide sequence ID" value="NZ_AQWJ01000012.1"/>
</dbReference>
<accession>F8X500</accession>
<feature type="signal peptide" evidence="1">
    <location>
        <begin position="1"/>
        <end position="21"/>
    </location>
</feature>
<dbReference type="EMBL" id="ADLW01000021">
    <property type="protein sequence ID" value="EGK04698.1"/>
    <property type="molecule type" value="Genomic_DNA"/>
</dbReference>
<gene>
    <name evidence="2" type="ORF">HMPREF9456_03309</name>
</gene>
<protein>
    <submittedName>
        <fullName evidence="2">Uncharacterized protein</fullName>
    </submittedName>
</protein>
<organism evidence="2 3">
    <name type="scientific">Dysgonomonas mossii DSM 22836</name>
    <dbReference type="NCBI Taxonomy" id="742767"/>
    <lineage>
        <taxon>Bacteria</taxon>
        <taxon>Pseudomonadati</taxon>
        <taxon>Bacteroidota</taxon>
        <taxon>Bacteroidia</taxon>
        <taxon>Bacteroidales</taxon>
        <taxon>Dysgonomonadaceae</taxon>
        <taxon>Dysgonomonas</taxon>
    </lineage>
</organism>
<feature type="chain" id="PRO_5003386154" evidence="1">
    <location>
        <begin position="22"/>
        <end position="133"/>
    </location>
</feature>
<comment type="caution">
    <text evidence="2">The sequence shown here is derived from an EMBL/GenBank/DDBJ whole genome shotgun (WGS) entry which is preliminary data.</text>
</comment>
<dbReference type="Proteomes" id="UP000006420">
    <property type="component" value="Unassembled WGS sequence"/>
</dbReference>
<proteinExistence type="predicted"/>
<evidence type="ECO:0000256" key="1">
    <source>
        <dbReference type="SAM" id="SignalP"/>
    </source>
</evidence>
<dbReference type="AlphaFoldDB" id="F8X500"/>